<proteinExistence type="inferred from homology"/>
<dbReference type="Gene3D" id="3.40.30.10">
    <property type="entry name" value="Glutaredoxin"/>
    <property type="match status" value="1"/>
</dbReference>
<protein>
    <recommendedName>
        <fullName evidence="1">2-hydroxychromene-2-carboxylate isomerase</fullName>
        <ecNumber evidence="1">5.99.1.4</ecNumber>
    </recommendedName>
</protein>
<dbReference type="InterPro" id="IPR001853">
    <property type="entry name" value="DSBA-like_thioredoxin_dom"/>
</dbReference>
<dbReference type="Proteomes" id="UP000094769">
    <property type="component" value="Unassembled WGS sequence"/>
</dbReference>
<dbReference type="CDD" id="cd03022">
    <property type="entry name" value="DsbA_HCCA_Iso"/>
    <property type="match status" value="1"/>
</dbReference>
<sequence>MNPDSADIYLYFNFRSPYCYLASKTMWRIFDEYRTNLIWRPLGGWDGRSPPDVAVKKLPIARQDMARFARRLGIPVNPPPKTTDPTLAGAGSLLAEEKGLLRPYIVEVMRKEWAEGQDIGVLDVILDVGSEIGLDREALAEAAQDPVRQAVLTHNWEEAEEKGAIGVPTFICEDEIFWGQDRIDFVLEYLRERRLSCI</sequence>
<dbReference type="EC" id="5.99.1.4" evidence="1"/>
<dbReference type="InterPro" id="IPR051924">
    <property type="entry name" value="GST_Kappa/NadH"/>
</dbReference>
<dbReference type="PANTHER" id="PTHR42943:SF2">
    <property type="entry name" value="GLUTATHIONE S-TRANSFERASE KAPPA 1"/>
    <property type="match status" value="1"/>
</dbReference>
<dbReference type="PIRSF" id="PIRSF006386">
    <property type="entry name" value="HCCAis_GSTk"/>
    <property type="match status" value="1"/>
</dbReference>
<name>A0A7Z1AGX3_9GAMM</name>
<evidence type="ECO:0000313" key="5">
    <source>
        <dbReference type="Proteomes" id="UP000094769"/>
    </source>
</evidence>
<dbReference type="RefSeq" id="WP_069121122.1">
    <property type="nucleotide sequence ID" value="NZ_MARB01000002.1"/>
</dbReference>
<dbReference type="SUPFAM" id="SSF52833">
    <property type="entry name" value="Thioredoxin-like"/>
    <property type="match status" value="1"/>
</dbReference>
<organism evidence="4 5">
    <name type="scientific">Candidatus Thiodiazotropha endolucinida</name>
    <dbReference type="NCBI Taxonomy" id="1655433"/>
    <lineage>
        <taxon>Bacteria</taxon>
        <taxon>Pseudomonadati</taxon>
        <taxon>Pseudomonadota</taxon>
        <taxon>Gammaproteobacteria</taxon>
        <taxon>Chromatiales</taxon>
        <taxon>Sedimenticolaceae</taxon>
        <taxon>Candidatus Thiodiazotropha</taxon>
    </lineage>
</organism>
<dbReference type="OrthoDB" id="5244108at2"/>
<feature type="active site" description="Nucleophile" evidence="2">
    <location>
        <position position="16"/>
    </location>
</feature>
<dbReference type="Pfam" id="PF01323">
    <property type="entry name" value="DSBA"/>
    <property type="match status" value="1"/>
</dbReference>
<evidence type="ECO:0000259" key="3">
    <source>
        <dbReference type="Pfam" id="PF01323"/>
    </source>
</evidence>
<dbReference type="GO" id="GO:0004364">
    <property type="term" value="F:glutathione transferase activity"/>
    <property type="evidence" value="ECO:0007669"/>
    <property type="project" value="TreeGrafter"/>
</dbReference>
<dbReference type="EMBL" id="MARB01000002">
    <property type="protein sequence ID" value="ODJ89397.1"/>
    <property type="molecule type" value="Genomic_DNA"/>
</dbReference>
<dbReference type="InterPro" id="IPR036249">
    <property type="entry name" value="Thioredoxin-like_sf"/>
</dbReference>
<dbReference type="PANTHER" id="PTHR42943">
    <property type="entry name" value="GLUTATHIONE S-TRANSFERASE KAPPA"/>
    <property type="match status" value="1"/>
</dbReference>
<keyword evidence="5" id="KW-1185">Reference proteome</keyword>
<comment type="caution">
    <text evidence="4">The sequence shown here is derived from an EMBL/GenBank/DDBJ whole genome shotgun (WGS) entry which is preliminary data.</text>
</comment>
<comment type="similarity">
    <text evidence="1">Belongs to the GST superfamily. NadH family.</text>
</comment>
<dbReference type="GO" id="GO:0006749">
    <property type="term" value="P:glutathione metabolic process"/>
    <property type="evidence" value="ECO:0007669"/>
    <property type="project" value="TreeGrafter"/>
</dbReference>
<accession>A0A7Z1AGX3</accession>
<dbReference type="GO" id="GO:0004602">
    <property type="term" value="F:glutathione peroxidase activity"/>
    <property type="evidence" value="ECO:0007669"/>
    <property type="project" value="TreeGrafter"/>
</dbReference>
<evidence type="ECO:0000313" key="4">
    <source>
        <dbReference type="EMBL" id="ODJ89397.1"/>
    </source>
</evidence>
<gene>
    <name evidence="4" type="primary">nsaD</name>
    <name evidence="4" type="ORF">CODIS_04960</name>
</gene>
<dbReference type="GO" id="GO:1901170">
    <property type="term" value="P:naphthalene catabolic process"/>
    <property type="evidence" value="ECO:0007669"/>
    <property type="project" value="InterPro"/>
</dbReference>
<dbReference type="AlphaFoldDB" id="A0A7Z1AGX3"/>
<comment type="catalytic activity">
    <reaction evidence="1">
        <text>2-hydroxychromene-2-carboxylate = (3E)-4-(2-hydroxyphenyl)-2-oxobut-3-enoate</text>
        <dbReference type="Rhea" id="RHEA:27401"/>
        <dbReference type="ChEBI" id="CHEBI:59350"/>
        <dbReference type="ChEBI" id="CHEBI:59353"/>
        <dbReference type="EC" id="5.99.1.4"/>
    </reaction>
</comment>
<reference evidence="4 5" key="1">
    <citation type="submission" date="2016-06" db="EMBL/GenBank/DDBJ databases">
        <title>Genome sequence of endosymbiont of Candidatus Endolucinida thiodiazotropha.</title>
        <authorList>
            <person name="Poehlein A."/>
            <person name="Koenig S."/>
            <person name="Heiden S.E."/>
            <person name="Thuermer A."/>
            <person name="Voget S."/>
            <person name="Daniel R."/>
            <person name="Markert S."/>
            <person name="Gros O."/>
            <person name="Schweder T."/>
        </authorList>
    </citation>
    <scope>NUCLEOTIDE SEQUENCE [LARGE SCALE GENOMIC DNA]</scope>
    <source>
        <strain evidence="4 5">COS</strain>
    </source>
</reference>
<keyword evidence="1 4" id="KW-0413">Isomerase</keyword>
<feature type="domain" description="DSBA-like thioredoxin" evidence="3">
    <location>
        <begin position="8"/>
        <end position="190"/>
    </location>
</feature>
<dbReference type="GO" id="GO:0018845">
    <property type="term" value="F:2-hydroxychromene-2-carboxylate isomerase activity"/>
    <property type="evidence" value="ECO:0007669"/>
    <property type="project" value="UniProtKB-UniRule"/>
</dbReference>
<evidence type="ECO:0000256" key="2">
    <source>
        <dbReference type="PIRSR" id="PIRSR006386-1"/>
    </source>
</evidence>
<dbReference type="InterPro" id="IPR044087">
    <property type="entry name" value="NahD-like"/>
</dbReference>
<evidence type="ECO:0000256" key="1">
    <source>
        <dbReference type="PIRNR" id="PIRNR006386"/>
    </source>
</evidence>
<dbReference type="InterPro" id="IPR014440">
    <property type="entry name" value="HCCAis_GSTk"/>
</dbReference>